<protein>
    <submittedName>
        <fullName evidence="2">Uncharacterized protein</fullName>
    </submittedName>
</protein>
<evidence type="ECO:0000256" key="1">
    <source>
        <dbReference type="SAM" id="MobiDB-lite"/>
    </source>
</evidence>
<comment type="caution">
    <text evidence="2">The sequence shown here is derived from an EMBL/GenBank/DDBJ whole genome shotgun (WGS) entry which is preliminary data.</text>
</comment>
<feature type="compositionally biased region" description="Basic and acidic residues" evidence="1">
    <location>
        <begin position="69"/>
        <end position="80"/>
    </location>
</feature>
<feature type="compositionally biased region" description="Basic and acidic residues" evidence="1">
    <location>
        <begin position="104"/>
        <end position="113"/>
    </location>
</feature>
<organism evidence="2 3">
    <name type="scientific">Parelaphostrongylus tenuis</name>
    <name type="common">Meningeal worm</name>
    <dbReference type="NCBI Taxonomy" id="148309"/>
    <lineage>
        <taxon>Eukaryota</taxon>
        <taxon>Metazoa</taxon>
        <taxon>Ecdysozoa</taxon>
        <taxon>Nematoda</taxon>
        <taxon>Chromadorea</taxon>
        <taxon>Rhabditida</taxon>
        <taxon>Rhabditina</taxon>
        <taxon>Rhabditomorpha</taxon>
        <taxon>Strongyloidea</taxon>
        <taxon>Metastrongylidae</taxon>
        <taxon>Parelaphostrongylus</taxon>
    </lineage>
</organism>
<evidence type="ECO:0000313" key="2">
    <source>
        <dbReference type="EMBL" id="KAJ1349081.1"/>
    </source>
</evidence>
<accession>A0AAD5MJX6</accession>
<dbReference type="EMBL" id="JAHQIW010000606">
    <property type="protein sequence ID" value="KAJ1349081.1"/>
    <property type="molecule type" value="Genomic_DNA"/>
</dbReference>
<reference evidence="2" key="1">
    <citation type="submission" date="2021-06" db="EMBL/GenBank/DDBJ databases">
        <title>Parelaphostrongylus tenuis whole genome reference sequence.</title>
        <authorList>
            <person name="Garwood T.J."/>
            <person name="Larsen P.A."/>
            <person name="Fountain-Jones N.M."/>
            <person name="Garbe J.R."/>
            <person name="Macchietto M.G."/>
            <person name="Kania S.A."/>
            <person name="Gerhold R.W."/>
            <person name="Richards J.E."/>
            <person name="Wolf T.M."/>
        </authorList>
    </citation>
    <scope>NUCLEOTIDE SEQUENCE</scope>
    <source>
        <strain evidence="2">MNPRO001-30</strain>
        <tissue evidence="2">Meninges</tissue>
    </source>
</reference>
<keyword evidence="3" id="KW-1185">Reference proteome</keyword>
<sequence>MQQTIPNRTLPRRSKTSLKLNGVEVRCISPTVPIALHPTWAFPNPMQHFLKSRRFDLYDEVEEISKKKMSAESVNDDTKEMITATTSKPQTRKPSRELTTTKQAHGEDIKRNK</sequence>
<gene>
    <name evidence="2" type="ORF">KIN20_004530</name>
</gene>
<proteinExistence type="predicted"/>
<dbReference type="Proteomes" id="UP001196413">
    <property type="component" value="Unassembled WGS sequence"/>
</dbReference>
<dbReference type="AlphaFoldDB" id="A0AAD5MJX6"/>
<name>A0AAD5MJX6_PARTN</name>
<feature type="region of interest" description="Disordered" evidence="1">
    <location>
        <begin position="69"/>
        <end position="113"/>
    </location>
</feature>
<evidence type="ECO:0000313" key="3">
    <source>
        <dbReference type="Proteomes" id="UP001196413"/>
    </source>
</evidence>